<dbReference type="InterPro" id="IPR036291">
    <property type="entry name" value="NAD(P)-bd_dom_sf"/>
</dbReference>
<gene>
    <name evidence="2" type="primary">rffG</name>
    <name evidence="2" type="ordered locus">NOCYR_3292</name>
</gene>
<dbReference type="KEGG" id="ncy:NOCYR_3292"/>
<dbReference type="SUPFAM" id="SSF51735">
    <property type="entry name" value="NAD(P)-binding Rossmann-fold domains"/>
    <property type="match status" value="1"/>
</dbReference>
<dbReference type="Gene3D" id="3.90.25.10">
    <property type="entry name" value="UDP-galactose 4-epimerase, domain 1"/>
    <property type="match status" value="1"/>
</dbReference>
<feature type="domain" description="NAD(P)-binding" evidence="1">
    <location>
        <begin position="6"/>
        <end position="320"/>
    </location>
</feature>
<evidence type="ECO:0000259" key="1">
    <source>
        <dbReference type="Pfam" id="PF16363"/>
    </source>
</evidence>
<dbReference type="eggNOG" id="COG1088">
    <property type="taxonomic scope" value="Bacteria"/>
</dbReference>
<dbReference type="AlphaFoldDB" id="H6QYK7"/>
<dbReference type="Gene3D" id="3.40.50.720">
    <property type="entry name" value="NAD(P)-binding Rossmann-like Domain"/>
    <property type="match status" value="1"/>
</dbReference>
<dbReference type="HOGENOM" id="CLU_007383_1_14_11"/>
<dbReference type="OrthoDB" id="9801785at2"/>
<keyword evidence="3" id="KW-1185">Reference proteome</keyword>
<name>H6QYK7_NOCCG</name>
<dbReference type="STRING" id="1127134.NOCYR_3292"/>
<sequence length="362" mass="39939">MAPVYLVTGAAGFIGANYVHLLAQWEPRAEIVAVDHLGFASNLANLDPVRDRIVFERADIADATAMAALYRRYAPEYVVNFAAESHNDRAIIDPSAFMRSNALGAQVLAECSRRAGVRTHLHVSTIEVYGELPAQEASFTERSPLNAKTPYSAAKAAGDQIVRAYMCTYPDLDIRMTHCANNYGPYQLPEKLIPLAVTNVLRGRKVPVYGDGLQRRDWLHVADHCDAVHRVLHADLGPVPDAAGTDPGLLPIFDISARHEVSNLDLARRIVTELGLDPGDWIAHIPDRPNHDHRYLIDPAKLETQLGWQPSHEFEAGIAATVAWYVAHRDWWERVLAEKGELAVDWSTTGQVPAAPEVSSRG</sequence>
<evidence type="ECO:0000313" key="3">
    <source>
        <dbReference type="Proteomes" id="UP000008190"/>
    </source>
</evidence>
<evidence type="ECO:0000313" key="2">
    <source>
        <dbReference type="EMBL" id="CCF64057.1"/>
    </source>
</evidence>
<dbReference type="Pfam" id="PF16363">
    <property type="entry name" value="GDP_Man_Dehyd"/>
    <property type="match status" value="1"/>
</dbReference>
<protein>
    <submittedName>
        <fullName evidence="2">dTDP-glucose 4,6-dehydratase</fullName>
    </submittedName>
</protein>
<dbReference type="InterPro" id="IPR016040">
    <property type="entry name" value="NAD(P)-bd_dom"/>
</dbReference>
<dbReference type="EMBL" id="FO082843">
    <property type="protein sequence ID" value="CCF64057.1"/>
    <property type="molecule type" value="Genomic_DNA"/>
</dbReference>
<dbReference type="PANTHER" id="PTHR43000">
    <property type="entry name" value="DTDP-D-GLUCOSE 4,6-DEHYDRATASE-RELATED"/>
    <property type="match status" value="1"/>
</dbReference>
<proteinExistence type="predicted"/>
<organism evidence="2 3">
    <name type="scientific">Nocardia cyriacigeorgica (strain GUH-2)</name>
    <dbReference type="NCBI Taxonomy" id="1127134"/>
    <lineage>
        <taxon>Bacteria</taxon>
        <taxon>Bacillati</taxon>
        <taxon>Actinomycetota</taxon>
        <taxon>Actinomycetes</taxon>
        <taxon>Mycobacteriales</taxon>
        <taxon>Nocardiaceae</taxon>
        <taxon>Nocardia</taxon>
    </lineage>
</organism>
<accession>H6QYK7</accession>
<dbReference type="RefSeq" id="WP_014351513.1">
    <property type="nucleotide sequence ID" value="NC_016887.1"/>
</dbReference>
<reference evidence="2 3" key="1">
    <citation type="journal article" date="2012" name="J. Bacteriol.">
        <title>Genome sequence of the human- and animal-pathogenic strain Nocardia cyriacigeorgica GUH-2.</title>
        <authorList>
            <person name="Zoropogui A."/>
            <person name="Pujic P."/>
            <person name="Normand P."/>
            <person name="Barbe V."/>
            <person name="Beaman B."/>
            <person name="Beaman L."/>
            <person name="Boiron P."/>
            <person name="Colinon C."/>
            <person name="Deredjian A."/>
            <person name="Graindorge A."/>
            <person name="Mangenot S."/>
            <person name="Nazaret S."/>
            <person name="Neto M."/>
            <person name="Petit S."/>
            <person name="Roche D."/>
            <person name="Vallenet D."/>
            <person name="Rodriguez-Nava V."/>
            <person name="Richard Y."/>
            <person name="Cournoyer B."/>
            <person name="Blaha D."/>
        </authorList>
    </citation>
    <scope>NUCLEOTIDE SEQUENCE [LARGE SCALE GENOMIC DNA]</scope>
    <source>
        <strain evidence="2 3">GUH-2</strain>
    </source>
</reference>
<dbReference type="Proteomes" id="UP000008190">
    <property type="component" value="Chromosome"/>
</dbReference>